<keyword evidence="2" id="KW-1185">Reference proteome</keyword>
<evidence type="ECO:0000313" key="1">
    <source>
        <dbReference type="EMBL" id="KAI9902393.1"/>
    </source>
</evidence>
<dbReference type="EMBL" id="CM047941">
    <property type="protein sequence ID" value="KAI9902393.1"/>
    <property type="molecule type" value="Genomic_DNA"/>
</dbReference>
<accession>A0ACC0VAA8</accession>
<gene>
    <name evidence="1" type="ORF">N3K66_001745</name>
</gene>
<comment type="caution">
    <text evidence="1">The sequence shown here is derived from an EMBL/GenBank/DDBJ whole genome shotgun (WGS) entry which is preliminary data.</text>
</comment>
<proteinExistence type="predicted"/>
<protein>
    <submittedName>
        <fullName evidence="1">Uncharacterized protein</fullName>
    </submittedName>
</protein>
<organism evidence="1 2">
    <name type="scientific">Trichothecium roseum</name>
    <dbReference type="NCBI Taxonomy" id="47278"/>
    <lineage>
        <taxon>Eukaryota</taxon>
        <taxon>Fungi</taxon>
        <taxon>Dikarya</taxon>
        <taxon>Ascomycota</taxon>
        <taxon>Pezizomycotina</taxon>
        <taxon>Sordariomycetes</taxon>
        <taxon>Hypocreomycetidae</taxon>
        <taxon>Hypocreales</taxon>
        <taxon>Hypocreales incertae sedis</taxon>
        <taxon>Trichothecium</taxon>
    </lineage>
</organism>
<evidence type="ECO:0000313" key="2">
    <source>
        <dbReference type="Proteomes" id="UP001163324"/>
    </source>
</evidence>
<name>A0ACC0VAA8_9HYPO</name>
<reference evidence="1" key="1">
    <citation type="submission" date="2022-10" db="EMBL/GenBank/DDBJ databases">
        <title>Complete Genome of Trichothecium roseum strain YXFP-22015, a Plant Pathogen Isolated from Citrus.</title>
        <authorList>
            <person name="Wang Y."/>
            <person name="Zhu L."/>
        </authorList>
    </citation>
    <scope>NUCLEOTIDE SEQUENCE</scope>
    <source>
        <strain evidence="1">YXFP-22015</strain>
    </source>
</reference>
<sequence>MGLAQPLVAESLEPLKLPSAHLGYESGIYAVDTSDVNVPMASDDIDATPTKAEVSIREIRKQPGVGYDTHWRSARALYPIIISISIALLIGAPIAAATGDIRILDICVLWFVWISWVRMQRLFKDAHVLSYTPKLKNAIATMMNPVLATTLLMTGYVHAKSFALNIDLANVLRAFSRGVPLYAIWTASVTGAELLSNPELYVGAGDIALSVLEVGIVIWGFKLFECRRQLWSMAGLFAAAISVIAAVGNVYLCVLSGRLIGLEKSESLAFAARSTTLALAKPAIDAVGGNLAVNAALVVGNGILGQLVYPFVLDRLGVQREGLIGSRRSSIASSIMTTSSSSQPQMLNKARREDENVDEDDNTATIAAGIAIGINGAAMGVAYLYETKSRAAPYAALSMTIFGVMTVVFTSVGPFKVFILTLAGRGSG</sequence>
<dbReference type="Proteomes" id="UP001163324">
    <property type="component" value="Chromosome 2"/>
</dbReference>